<reference evidence="4 5" key="1">
    <citation type="journal article" date="2007" name="Appl. Environ. Microbiol.">
        <title>Rhizobial factors required for stem nodule maturation and maintenance in Sesbania rostrata-Azorhizobium caulinodans ORS571 symbiosis.</title>
        <authorList>
            <person name="Suzuki S."/>
            <person name="Aono T."/>
            <person name="Lee KB."/>
            <person name="Suzuki T."/>
            <person name="Liu CT."/>
            <person name="Miwa H."/>
            <person name="Wakao S."/>
            <person name="Iki T."/>
            <person name="Oyaizu H."/>
        </authorList>
    </citation>
    <scope>NUCLEOTIDE SEQUENCE [LARGE SCALE GENOMIC DNA]</scope>
    <source>
        <strain evidence="5">ATCC 43989 / DSM 5975 / JCM 20966 / LMG 6465 / NBRC 14845 / NCIMB 13405 / ORS 571</strain>
    </source>
</reference>
<reference evidence="4 5" key="6">
    <citation type="journal article" date="2011" name="Appl. Environ. Microbiol.">
        <title>Involvement of the azorhizobial chromosome partition gene (parA) in the onset of bacteroid differentiation during Sesbania rostrata stem nodule development.</title>
        <authorList>
            <person name="Liu CT."/>
            <person name="Lee KB."/>
            <person name="Wang YS."/>
            <person name="Peng MH."/>
            <person name="Lee KT."/>
            <person name="Suzuki S."/>
            <person name="Suzuki T."/>
            <person name="Oyaizu H."/>
        </authorList>
    </citation>
    <scope>NUCLEOTIDE SEQUENCE [LARGE SCALE GENOMIC DNA]</scope>
    <source>
        <strain evidence="5">ATCC 43989 / DSM 5975 / JCM 20966 / LMG 6465 / NBRC 14845 / NCIMB 13405 / ORS 571</strain>
    </source>
</reference>
<feature type="transmembrane region" description="Helical" evidence="2">
    <location>
        <begin position="206"/>
        <end position="225"/>
    </location>
</feature>
<keyword evidence="5" id="KW-1185">Reference proteome</keyword>
<keyword evidence="2" id="KW-0812">Transmembrane</keyword>
<name>A8IAU2_AZOC5</name>
<evidence type="ECO:0000256" key="1">
    <source>
        <dbReference type="SAM" id="MobiDB-lite"/>
    </source>
</evidence>
<evidence type="ECO:0000313" key="5">
    <source>
        <dbReference type="Proteomes" id="UP000000270"/>
    </source>
</evidence>
<dbReference type="PANTHER" id="PTHR30373:SF2">
    <property type="entry name" value="UPF0603 PROTEIN YGCG"/>
    <property type="match status" value="1"/>
</dbReference>
<dbReference type="HOGENOM" id="CLU_035211_1_2_5"/>
<sequence>MRAMSRPRMNPPTVFPRRPLRVPGALAGILILLAAVLFAVAAPAWADLSFPALSGRVVDAANVLPATTRATLDGKLAVQEAKATDQFVVATVPSLQGTSIEDYANRLFRFWKLGQEKKNNGVLLLVAPNERKVRIEVGYGLEGILTDAVASTIIQTTILPAFRKGDMPAGIVAGAEAVLEILNLDPEEARQRAAGAPAAAVGDDGMVLFAIFVILVVVILLIIWFGGGRGRGFSVGSGVGASSSSWRWESSGGGGSSSGGFSGGGGSSGGGGASGGW</sequence>
<feature type="domain" description="TPM" evidence="3">
    <location>
        <begin position="57"/>
        <end position="179"/>
    </location>
</feature>
<evidence type="ECO:0000256" key="2">
    <source>
        <dbReference type="SAM" id="Phobius"/>
    </source>
</evidence>
<evidence type="ECO:0000259" key="3">
    <source>
        <dbReference type="Pfam" id="PF04536"/>
    </source>
</evidence>
<reference evidence="4 5" key="3">
    <citation type="journal article" date="2008" name="BMC Genomics">
        <title>The genome of the versatile nitrogen fixer Azorhizobium caulinodans ORS571.</title>
        <authorList>
            <person name="Lee KB."/>
            <person name="Backer P.D."/>
            <person name="Aono T."/>
            <person name="Liu CT."/>
            <person name="Suzuki S."/>
            <person name="Suzuki T."/>
            <person name="Kaneko T."/>
            <person name="Yamada M."/>
            <person name="Tabata S."/>
            <person name="Kupfer D.M."/>
            <person name="Najar F.Z."/>
            <person name="Wiley G.B."/>
            <person name="Roe B."/>
            <person name="Binnewies T.T."/>
            <person name="Ussery D.W."/>
            <person name="D'Haeze W."/>
            <person name="Herder J.D."/>
            <person name="Gevers D."/>
            <person name="Vereecke D."/>
            <person name="Holsters M."/>
            <person name="Oyaizu H."/>
        </authorList>
    </citation>
    <scope>NUCLEOTIDE SEQUENCE [LARGE SCALE GENOMIC DNA]</scope>
    <source>
        <strain evidence="5">ATCC 43989 / DSM 5975 / JCM 20966 / LMG 6465 / NBRC 14845 / NCIMB 13405 / ORS 571</strain>
    </source>
</reference>
<organism evidence="4 5">
    <name type="scientific">Azorhizobium caulinodans (strain ATCC 43989 / DSM 5975 / JCM 20966 / LMG 6465 / NBRC 14845 / NCIMB 13405 / ORS 571)</name>
    <dbReference type="NCBI Taxonomy" id="438753"/>
    <lineage>
        <taxon>Bacteria</taxon>
        <taxon>Pseudomonadati</taxon>
        <taxon>Pseudomonadota</taxon>
        <taxon>Alphaproteobacteria</taxon>
        <taxon>Hyphomicrobiales</taxon>
        <taxon>Xanthobacteraceae</taxon>
        <taxon>Azorhizobium</taxon>
    </lineage>
</organism>
<reference evidence="5" key="2">
    <citation type="submission" date="2007-04" db="EMBL/GenBank/DDBJ databases">
        <title>Complete genome sequence of the nitrogen-fixing bacterium Azorhizobium caulinodans ORS571.</title>
        <authorList>
            <person name="Lee K.B."/>
            <person name="Backer P.D."/>
            <person name="Aono T."/>
            <person name="Liu C.T."/>
            <person name="Suzuki S."/>
            <person name="Suzuki T."/>
            <person name="Kaneko T."/>
            <person name="Yamada M."/>
            <person name="Tabata S."/>
            <person name="Kupfer D.M."/>
            <person name="Najar F.Z."/>
            <person name="Wiley G.B."/>
            <person name="Roe B."/>
            <person name="Binnewies T."/>
            <person name="Ussery D."/>
            <person name="Vereecke D."/>
            <person name="Gevers D."/>
            <person name="Holsters M."/>
            <person name="Oyaizu H."/>
        </authorList>
    </citation>
    <scope>NUCLEOTIDE SEQUENCE [LARGE SCALE GENOMIC DNA]</scope>
    <source>
        <strain evidence="5">ATCC 43989 / DSM 5975 / JCM 20966 / LMG 6465 / NBRC 14845 / NCIMB 13405 / ORS 571</strain>
    </source>
</reference>
<gene>
    <name evidence="4" type="ordered locus">AZC_2561</name>
</gene>
<keyword evidence="2" id="KW-1133">Transmembrane helix</keyword>
<dbReference type="Gene3D" id="3.10.310.50">
    <property type="match status" value="1"/>
</dbReference>
<dbReference type="PANTHER" id="PTHR30373">
    <property type="entry name" value="UPF0603 PROTEIN YGCG"/>
    <property type="match status" value="1"/>
</dbReference>
<reference evidence="4 5" key="5">
    <citation type="journal article" date="2010" name="Appl. Environ. Microbiol.">
        <title>phrR-like gene praR of Azorhizobium caulinodans ORS571 is essential for symbiosis with Sesbania rostrata and is involved in expression of reb genes.</title>
        <authorList>
            <person name="Akiba N."/>
            <person name="Aono T."/>
            <person name="Toyazaki H."/>
            <person name="Sato S."/>
            <person name="Oyaizu H."/>
        </authorList>
    </citation>
    <scope>NUCLEOTIDE SEQUENCE [LARGE SCALE GENOMIC DNA]</scope>
    <source>
        <strain evidence="5">ATCC 43989 / DSM 5975 / JCM 20966 / LMG 6465 / NBRC 14845 / NCIMB 13405 / ORS 571</strain>
    </source>
</reference>
<dbReference type="AlphaFoldDB" id="A8IAU2"/>
<keyword evidence="2" id="KW-0472">Membrane</keyword>
<accession>A8IAU2</accession>
<dbReference type="eggNOG" id="COG1512">
    <property type="taxonomic scope" value="Bacteria"/>
</dbReference>
<reference evidence="4 5" key="4">
    <citation type="journal article" date="2009" name="Appl. Environ. Microbiol.">
        <title>Comparative genome-wide transcriptional profiling of Azorhizobium caulinodans ORS571 grown under free-living and symbiotic conditions.</title>
        <authorList>
            <person name="Tsukada S."/>
            <person name="Aono T."/>
            <person name="Akiba N."/>
            <person name="Lee KB."/>
            <person name="Liu CT."/>
            <person name="Toyazaki H."/>
            <person name="Oyaizu H."/>
        </authorList>
    </citation>
    <scope>NUCLEOTIDE SEQUENCE [LARGE SCALE GENOMIC DNA]</scope>
    <source>
        <strain evidence="5">ATCC 43989 / DSM 5975 / JCM 20966 / LMG 6465 / NBRC 14845 / NCIMB 13405 / ORS 571</strain>
    </source>
</reference>
<protein>
    <recommendedName>
        <fullName evidence="3">TPM domain-containing protein</fullName>
    </recommendedName>
</protein>
<dbReference type="STRING" id="438753.AZC_2561"/>
<dbReference type="Pfam" id="PF04536">
    <property type="entry name" value="TPM_phosphatase"/>
    <property type="match status" value="1"/>
</dbReference>
<dbReference type="InterPro" id="IPR007621">
    <property type="entry name" value="TPM_dom"/>
</dbReference>
<dbReference type="Proteomes" id="UP000000270">
    <property type="component" value="Chromosome"/>
</dbReference>
<proteinExistence type="predicted"/>
<dbReference type="KEGG" id="azc:AZC_2561"/>
<feature type="region of interest" description="Disordered" evidence="1">
    <location>
        <begin position="246"/>
        <end position="277"/>
    </location>
</feature>
<feature type="compositionally biased region" description="Gly residues" evidence="1">
    <location>
        <begin position="251"/>
        <end position="277"/>
    </location>
</feature>
<evidence type="ECO:0000313" key="4">
    <source>
        <dbReference type="EMBL" id="BAF88559.1"/>
    </source>
</evidence>
<dbReference type="EMBL" id="AP009384">
    <property type="protein sequence ID" value="BAF88559.1"/>
    <property type="molecule type" value="Genomic_DNA"/>
</dbReference>